<dbReference type="EMBL" id="BAAAPB010000001">
    <property type="protein sequence ID" value="GAA1957500.1"/>
    <property type="molecule type" value="Genomic_DNA"/>
</dbReference>
<dbReference type="RefSeq" id="WP_344044225.1">
    <property type="nucleotide sequence ID" value="NZ_BAAAPB010000001.1"/>
</dbReference>
<accession>A0ABN2QSY1</accession>
<reference evidence="1 2" key="1">
    <citation type="journal article" date="2019" name="Int. J. Syst. Evol. Microbiol.">
        <title>The Global Catalogue of Microorganisms (GCM) 10K type strain sequencing project: providing services to taxonomists for standard genome sequencing and annotation.</title>
        <authorList>
            <consortium name="The Broad Institute Genomics Platform"/>
            <consortium name="The Broad Institute Genome Sequencing Center for Infectious Disease"/>
            <person name="Wu L."/>
            <person name="Ma J."/>
        </authorList>
    </citation>
    <scope>NUCLEOTIDE SEQUENCE [LARGE SCALE GENOMIC DNA]</scope>
    <source>
        <strain evidence="1 2">JCM 15309</strain>
    </source>
</reference>
<name>A0ABN2QSY1_9ACTN</name>
<evidence type="ECO:0008006" key="3">
    <source>
        <dbReference type="Google" id="ProtNLM"/>
    </source>
</evidence>
<sequence length="451" mass="48753">MTIAPSDYTPADVLTRAEWAVADRRQAFLAEYDLVLAWADLHSADLHPAGPEADVEGGERLVRLGGEGTPLVRDLCLAELAVARSEHVYATRALVADLLDLRHRLPLVWVQVQQLRLEAWVARKVAHTSRQLSREGAALLDAAVAEAVGLSPGRLLALAEAKVIEADTEARRAELEAARQAKGVWLTSSREDDVPGLRSVFARVDAADAVWVDATVQLVADRLAANPDLRAQHHPELGEAPTPDELRAAAFGWLARPHDLAELLGVLDAAGSSEEQRRARRPRAVVYVHLHQAALEGTTAVARTGLGPLLVEQLASVVGHAHITLAPVIDLNSGASVNGYEHPQSVKARTMLRTVTSVFPHASGTTTRVDHDHVVPYDPLGPPGQTGDHNDAPLDRHSHRAKTHLGYHVEQLGLGTYLWTTPHGLLRVVNSTGTHHVSVDDADLLRRLHAA</sequence>
<evidence type="ECO:0000313" key="1">
    <source>
        <dbReference type="EMBL" id="GAA1957500.1"/>
    </source>
</evidence>
<gene>
    <name evidence="1" type="ORF">GCM10009798_16140</name>
</gene>
<evidence type="ECO:0000313" key="2">
    <source>
        <dbReference type="Proteomes" id="UP001500571"/>
    </source>
</evidence>
<keyword evidence="2" id="KW-1185">Reference proteome</keyword>
<proteinExistence type="predicted"/>
<organism evidence="1 2">
    <name type="scientific">Nocardioides panacihumi</name>
    <dbReference type="NCBI Taxonomy" id="400774"/>
    <lineage>
        <taxon>Bacteria</taxon>
        <taxon>Bacillati</taxon>
        <taxon>Actinomycetota</taxon>
        <taxon>Actinomycetes</taxon>
        <taxon>Propionibacteriales</taxon>
        <taxon>Nocardioidaceae</taxon>
        <taxon>Nocardioides</taxon>
    </lineage>
</organism>
<comment type="caution">
    <text evidence="1">The sequence shown here is derived from an EMBL/GenBank/DDBJ whole genome shotgun (WGS) entry which is preliminary data.</text>
</comment>
<dbReference type="Proteomes" id="UP001500571">
    <property type="component" value="Unassembled WGS sequence"/>
</dbReference>
<protein>
    <recommendedName>
        <fullName evidence="3">DUF222 domain-containing protein</fullName>
    </recommendedName>
</protein>